<keyword evidence="9" id="KW-0804">Transcription</keyword>
<feature type="domain" description="C2H2-type" evidence="13">
    <location>
        <begin position="323"/>
        <end position="350"/>
    </location>
</feature>
<dbReference type="InterPro" id="IPR013087">
    <property type="entry name" value="Znf_C2H2_type"/>
</dbReference>
<keyword evidence="3" id="KW-0479">Metal-binding</keyword>
<dbReference type="GO" id="GO:0045944">
    <property type="term" value="P:positive regulation of transcription by RNA polymerase II"/>
    <property type="evidence" value="ECO:0007669"/>
    <property type="project" value="UniProtKB-ARBA"/>
</dbReference>
<evidence type="ECO:0000256" key="5">
    <source>
        <dbReference type="ARBA" id="ARBA00022771"/>
    </source>
</evidence>
<dbReference type="PANTHER" id="PTHR19818:SF158">
    <property type="entry name" value="C2H2-TYPE DOMAIN-CONTAINING PROTEIN-RELATED"/>
    <property type="match status" value="1"/>
</dbReference>
<dbReference type="InterPro" id="IPR050329">
    <property type="entry name" value="GLI_C2H2-zinc-finger"/>
</dbReference>
<evidence type="ECO:0000256" key="9">
    <source>
        <dbReference type="ARBA" id="ARBA00023163"/>
    </source>
</evidence>
<dbReference type="SUPFAM" id="SSF57667">
    <property type="entry name" value="beta-beta-alpha zinc fingers"/>
    <property type="match status" value="6"/>
</dbReference>
<feature type="domain" description="C2H2-type" evidence="13">
    <location>
        <begin position="379"/>
        <end position="406"/>
    </location>
</feature>
<evidence type="ECO:0000256" key="7">
    <source>
        <dbReference type="ARBA" id="ARBA00023015"/>
    </source>
</evidence>
<dbReference type="FunFam" id="3.30.160.60:FF:002716">
    <property type="entry name" value="Zinc finger protein 212"/>
    <property type="match status" value="2"/>
</dbReference>
<evidence type="ECO:0000256" key="8">
    <source>
        <dbReference type="ARBA" id="ARBA00023125"/>
    </source>
</evidence>
<dbReference type="FunFam" id="3.30.160.60:FF:001498">
    <property type="entry name" value="Zinc finger protein 404"/>
    <property type="match status" value="1"/>
</dbReference>
<organism evidence="14 15">
    <name type="scientific">Erpetoichthys calabaricus</name>
    <name type="common">Rope fish</name>
    <name type="synonym">Calamoichthys calabaricus</name>
    <dbReference type="NCBI Taxonomy" id="27687"/>
    <lineage>
        <taxon>Eukaryota</taxon>
        <taxon>Metazoa</taxon>
        <taxon>Chordata</taxon>
        <taxon>Craniata</taxon>
        <taxon>Vertebrata</taxon>
        <taxon>Euteleostomi</taxon>
        <taxon>Actinopterygii</taxon>
        <taxon>Polypteriformes</taxon>
        <taxon>Polypteridae</taxon>
        <taxon>Erpetoichthys</taxon>
    </lineage>
</organism>
<dbReference type="GO" id="GO:0008270">
    <property type="term" value="F:zinc ion binding"/>
    <property type="evidence" value="ECO:0007669"/>
    <property type="project" value="UniProtKB-KW"/>
</dbReference>
<dbReference type="Pfam" id="PF00096">
    <property type="entry name" value="zf-C2H2"/>
    <property type="match status" value="6"/>
</dbReference>
<reference evidence="14" key="1">
    <citation type="submission" date="2025-08" db="UniProtKB">
        <authorList>
            <consortium name="Ensembl"/>
        </authorList>
    </citation>
    <scope>IDENTIFICATION</scope>
</reference>
<keyword evidence="15" id="KW-1185">Reference proteome</keyword>
<dbReference type="GO" id="GO:0000978">
    <property type="term" value="F:RNA polymerase II cis-regulatory region sequence-specific DNA binding"/>
    <property type="evidence" value="ECO:0007669"/>
    <property type="project" value="TreeGrafter"/>
</dbReference>
<feature type="region of interest" description="Disordered" evidence="12">
    <location>
        <begin position="119"/>
        <end position="157"/>
    </location>
</feature>
<keyword evidence="5 11" id="KW-0863">Zinc-finger</keyword>
<evidence type="ECO:0000256" key="3">
    <source>
        <dbReference type="ARBA" id="ARBA00022723"/>
    </source>
</evidence>
<feature type="domain" description="C2H2-type" evidence="13">
    <location>
        <begin position="267"/>
        <end position="294"/>
    </location>
</feature>
<keyword evidence="4" id="KW-0677">Repeat</keyword>
<name>A0A8C4TG80_ERPCA</name>
<comment type="similarity">
    <text evidence="2">Belongs to the krueppel C2H2-type zinc-finger protein family.</text>
</comment>
<dbReference type="FunFam" id="3.30.160.60:FF:002343">
    <property type="entry name" value="Zinc finger protein 33A"/>
    <property type="match status" value="5"/>
</dbReference>
<dbReference type="Ensembl" id="ENSECRT00000029493.1">
    <property type="protein sequence ID" value="ENSECRP00000028881.1"/>
    <property type="gene ID" value="ENSECRG00000019566.1"/>
</dbReference>
<sequence>MASANENSTNTLLAHIKQEDCEWGAAGDLCGKVEDNEGSVSGFTQRECKGEIIDIKTEDPEHVSGGLERQNQDTGHILKQALCGESHGGLQPHFTNKGQPAVQQNCMEVKSESSVFEVKMTEGKEREEEEEEQPSSGIVRTSLQENGSCSQSPFAKPSHECRLQHKLDEEMMKKSTRGSENLIAASFQCSSLPVREVLNIDHRQVRTTDQEALCAERDCGQTYKNKSDLNTVHTRPKPYCCSECGKRFLHKSSLPAHTRIHTGEKTHCCSECGKQFSGSYKLERHRRIHTGEKHYGCAECGKQFSSKVNLQNHTRIHTGEKPYCCNECGKRFTESSHLQRHKKIHAGEKPYGCSECGKQFTINSNLQSHKRIHTGEKPYCCSECGKQFTSGSNLWQHKRIHTGEKPYCCSECGKRFLHNFSLQAHVRIHTGEKPYCCNECGKRFTESSHLQRHRKIHTGEKPYGCSECGKQFTINSNLQSHRRVHTGEKPILTSYQLQ</sequence>
<feature type="compositionally biased region" description="Polar residues" evidence="12">
    <location>
        <begin position="134"/>
        <end position="153"/>
    </location>
</feature>
<reference evidence="14" key="2">
    <citation type="submission" date="2025-09" db="UniProtKB">
        <authorList>
            <consortium name="Ensembl"/>
        </authorList>
    </citation>
    <scope>IDENTIFICATION</scope>
</reference>
<keyword evidence="10" id="KW-0539">Nucleus</keyword>
<evidence type="ECO:0000256" key="2">
    <source>
        <dbReference type="ARBA" id="ARBA00006991"/>
    </source>
</evidence>
<evidence type="ECO:0000256" key="4">
    <source>
        <dbReference type="ARBA" id="ARBA00022737"/>
    </source>
</evidence>
<feature type="domain" description="C2H2-type" evidence="13">
    <location>
        <begin position="463"/>
        <end position="490"/>
    </location>
</feature>
<evidence type="ECO:0000313" key="14">
    <source>
        <dbReference type="Ensembl" id="ENSECRP00000028881.1"/>
    </source>
</evidence>
<dbReference type="PROSITE" id="PS00028">
    <property type="entry name" value="ZINC_FINGER_C2H2_1"/>
    <property type="match status" value="9"/>
</dbReference>
<evidence type="ECO:0000256" key="10">
    <source>
        <dbReference type="ARBA" id="ARBA00023242"/>
    </source>
</evidence>
<keyword evidence="8" id="KW-0238">DNA-binding</keyword>
<dbReference type="FunFam" id="3.30.160.60:FF:000812">
    <property type="entry name" value="zinc finger protein 23 isoform X2"/>
    <property type="match status" value="1"/>
</dbReference>
<dbReference type="SMART" id="SM00355">
    <property type="entry name" value="ZnF_C2H2"/>
    <property type="match status" value="9"/>
</dbReference>
<dbReference type="AlphaFoldDB" id="A0A8C4TG80"/>
<feature type="domain" description="C2H2-type" evidence="13">
    <location>
        <begin position="239"/>
        <end position="266"/>
    </location>
</feature>
<evidence type="ECO:0000313" key="15">
    <source>
        <dbReference type="Proteomes" id="UP000694620"/>
    </source>
</evidence>
<keyword evidence="7" id="KW-0805">Transcription regulation</keyword>
<evidence type="ECO:0000256" key="1">
    <source>
        <dbReference type="ARBA" id="ARBA00004123"/>
    </source>
</evidence>
<evidence type="ECO:0000256" key="6">
    <source>
        <dbReference type="ARBA" id="ARBA00022833"/>
    </source>
</evidence>
<evidence type="ECO:0000259" key="13">
    <source>
        <dbReference type="PROSITE" id="PS50157"/>
    </source>
</evidence>
<proteinExistence type="inferred from homology"/>
<dbReference type="Pfam" id="PF13912">
    <property type="entry name" value="zf-C2H2_6"/>
    <property type="match status" value="1"/>
</dbReference>
<accession>A0A8C4TG80</accession>
<dbReference type="GO" id="GO:0000981">
    <property type="term" value="F:DNA-binding transcription factor activity, RNA polymerase II-specific"/>
    <property type="evidence" value="ECO:0007669"/>
    <property type="project" value="TreeGrafter"/>
</dbReference>
<feature type="domain" description="C2H2-type" evidence="13">
    <location>
        <begin position="435"/>
        <end position="462"/>
    </location>
</feature>
<comment type="subcellular location">
    <subcellularLocation>
        <location evidence="1">Nucleus</location>
    </subcellularLocation>
</comment>
<dbReference type="PANTHER" id="PTHR19818">
    <property type="entry name" value="ZINC FINGER PROTEIN ZIC AND GLI"/>
    <property type="match status" value="1"/>
</dbReference>
<feature type="domain" description="C2H2-type" evidence="13">
    <location>
        <begin position="407"/>
        <end position="434"/>
    </location>
</feature>
<evidence type="ECO:0000256" key="12">
    <source>
        <dbReference type="SAM" id="MobiDB-lite"/>
    </source>
</evidence>
<evidence type="ECO:0000256" key="11">
    <source>
        <dbReference type="PROSITE-ProRule" id="PRU00042"/>
    </source>
</evidence>
<dbReference type="GeneTree" id="ENSGT00940000154411"/>
<dbReference type="Proteomes" id="UP000694620">
    <property type="component" value="Unassembled WGS sequence"/>
</dbReference>
<keyword evidence="6" id="KW-0862">Zinc</keyword>
<dbReference type="InterPro" id="IPR036236">
    <property type="entry name" value="Znf_C2H2_sf"/>
</dbReference>
<feature type="domain" description="C2H2-type" evidence="13">
    <location>
        <begin position="351"/>
        <end position="378"/>
    </location>
</feature>
<dbReference type="PROSITE" id="PS50157">
    <property type="entry name" value="ZINC_FINGER_C2H2_2"/>
    <property type="match status" value="9"/>
</dbReference>
<feature type="domain" description="C2H2-type" evidence="13">
    <location>
        <begin position="295"/>
        <end position="322"/>
    </location>
</feature>
<dbReference type="GO" id="GO:0005634">
    <property type="term" value="C:nucleus"/>
    <property type="evidence" value="ECO:0007669"/>
    <property type="project" value="UniProtKB-SubCell"/>
</dbReference>
<dbReference type="Gene3D" id="3.30.160.60">
    <property type="entry name" value="Classic Zinc Finger"/>
    <property type="match status" value="9"/>
</dbReference>
<protein>
    <submittedName>
        <fullName evidence="14">Zinc finger protein 345-like</fullName>
    </submittedName>
</protein>